<dbReference type="Proteomes" id="UP000541770">
    <property type="component" value="Unassembled WGS sequence"/>
</dbReference>
<dbReference type="AlphaFoldDB" id="A0A7W2JWD3"/>
<name>A0A7W2JWD3_9PSED</name>
<accession>A0A7W2JWD3</accession>
<reference evidence="1 2" key="1">
    <citation type="submission" date="2020-07" db="EMBL/GenBank/DDBJ databases">
        <title>Diversity of carbapenemase encoding genes among Pseudomonas putida group clinical isolates in a tertiary Brazilian hospital.</title>
        <authorList>
            <person name="Alberto-Lei F."/>
            <person name="Nodari C.S."/>
            <person name="Streling A.P."/>
            <person name="Paulino J.T."/>
            <person name="Bessa-Neto F.O."/>
            <person name="Cayo R."/>
            <person name="Gales A.C."/>
        </authorList>
    </citation>
    <scope>NUCLEOTIDE SEQUENCE [LARGE SCALE GENOMIC DNA]</scope>
    <source>
        <strain evidence="1 2">14802</strain>
    </source>
</reference>
<evidence type="ECO:0000313" key="2">
    <source>
        <dbReference type="Proteomes" id="UP000541770"/>
    </source>
</evidence>
<proteinExistence type="predicted"/>
<evidence type="ECO:0000313" key="1">
    <source>
        <dbReference type="EMBL" id="MBA6066384.1"/>
    </source>
</evidence>
<organism evidence="1 2">
    <name type="scientific">Pseudomonas mosselii</name>
    <dbReference type="NCBI Taxonomy" id="78327"/>
    <lineage>
        <taxon>Bacteria</taxon>
        <taxon>Pseudomonadati</taxon>
        <taxon>Pseudomonadota</taxon>
        <taxon>Gammaproteobacteria</taxon>
        <taxon>Pseudomonadales</taxon>
        <taxon>Pseudomonadaceae</taxon>
        <taxon>Pseudomonas</taxon>
    </lineage>
</organism>
<dbReference type="EMBL" id="JACGDE010000011">
    <property type="protein sequence ID" value="MBA6066384.1"/>
    <property type="molecule type" value="Genomic_DNA"/>
</dbReference>
<gene>
    <name evidence="1" type="ORF">H4C75_16710</name>
</gene>
<dbReference type="RefSeq" id="WP_182323642.1">
    <property type="nucleotide sequence ID" value="NZ_CP128544.1"/>
</dbReference>
<sequence>MFLPDRITLVLRAPEGETLAQLLPFTLLGAHVSIGRGLAVISAASQGDLVSPALERDEFDIDQHIRLVADAKRYRWLRSQNCIGATVHDLLLAHGVPWLSGRDLDQSIDHAQRQGQARREGQS</sequence>
<protein>
    <submittedName>
        <fullName evidence="1">Uncharacterized protein</fullName>
    </submittedName>
</protein>
<comment type="caution">
    <text evidence="1">The sequence shown here is derived from an EMBL/GenBank/DDBJ whole genome shotgun (WGS) entry which is preliminary data.</text>
</comment>